<dbReference type="EMBL" id="CAJNOJ010000294">
    <property type="protein sequence ID" value="CAF1376802.1"/>
    <property type="molecule type" value="Genomic_DNA"/>
</dbReference>
<evidence type="ECO:0000313" key="14">
    <source>
        <dbReference type="EMBL" id="CAF1376802.1"/>
    </source>
</evidence>
<keyword evidence="3 11" id="KW-0894">Sodium channel</keyword>
<keyword evidence="10 11" id="KW-0407">Ion channel</keyword>
<keyword evidence="7 11" id="KW-0406">Ion transport</keyword>
<organism evidence="14 16">
    <name type="scientific">Adineta ricciae</name>
    <name type="common">Rotifer</name>
    <dbReference type="NCBI Taxonomy" id="249248"/>
    <lineage>
        <taxon>Eukaryota</taxon>
        <taxon>Metazoa</taxon>
        <taxon>Spiralia</taxon>
        <taxon>Gnathifera</taxon>
        <taxon>Rotifera</taxon>
        <taxon>Eurotatoria</taxon>
        <taxon>Bdelloidea</taxon>
        <taxon>Adinetida</taxon>
        <taxon>Adinetidae</taxon>
        <taxon>Adineta</taxon>
    </lineage>
</organism>
<dbReference type="Gene3D" id="1.10.287.770">
    <property type="entry name" value="YojJ-like"/>
    <property type="match status" value="1"/>
</dbReference>
<evidence type="ECO:0000256" key="2">
    <source>
        <dbReference type="ARBA" id="ARBA00022448"/>
    </source>
</evidence>
<evidence type="ECO:0000256" key="5">
    <source>
        <dbReference type="ARBA" id="ARBA00022989"/>
    </source>
</evidence>
<evidence type="ECO:0000256" key="3">
    <source>
        <dbReference type="ARBA" id="ARBA00022461"/>
    </source>
</evidence>
<dbReference type="OrthoDB" id="6021021at2759"/>
<comment type="subcellular location">
    <subcellularLocation>
        <location evidence="1">Membrane</location>
        <topology evidence="1">Multi-pass membrane protein</topology>
    </subcellularLocation>
</comment>
<keyword evidence="9 11" id="KW-0739">Sodium transport</keyword>
<dbReference type="GO" id="GO:0015280">
    <property type="term" value="F:ligand-gated sodium channel activity"/>
    <property type="evidence" value="ECO:0007669"/>
    <property type="project" value="TreeGrafter"/>
</dbReference>
<comment type="caution">
    <text evidence="14">The sequence shown here is derived from an EMBL/GenBank/DDBJ whole genome shotgun (WGS) entry which is preliminary data.</text>
</comment>
<sequence length="502" mass="56816">MDQKQNPIGQRRPRRRSIIHESCLNTSAYGLSRVARSTDILSRFFWLISFTCFTAIMIYFIVRSILAYFEYPTKIDISYVNKWPNYFPAFSLCNLSPVRSDEIIGLLLNYSNMSNGTNVNGTADINQFSVAFIYDFMVDRMNRNQSIESFLFSLPVMLQSCSFNNRPCSLSDFVLFTSSLYGFCYTFNAKMKNSSNSTVRLAGQYGGDGILSLGIYLHSHQYVPQMTDSVGLIGLIHGNTQLPLIEAAGVELAAGRKHRLSYSEKTVRFLPAPYSNCKDEVSSLMQLMLDKYNGADYGYSEVICYQLCEQAYVFDQCGCVNPYKWNARSIMLPETNKIIYTTLCSGNDTCYRDAISVFSASPSLMNQYCADCQTQCEKTDFAVQTSSSVAPIESQMNDIKLFVENSTVPLPTNWSSIWREQIYNNYLRVDVVRRTGIVEMNSESATLAPVDLFSNIGGQTGLWIGVSFLSLMELVEIIYRLIRHYFRPNRVNAATDQETTGT</sequence>
<dbReference type="GO" id="GO:0005886">
    <property type="term" value="C:plasma membrane"/>
    <property type="evidence" value="ECO:0007669"/>
    <property type="project" value="TreeGrafter"/>
</dbReference>
<dbReference type="InterPro" id="IPR001873">
    <property type="entry name" value="ENaC"/>
</dbReference>
<proteinExistence type="inferred from homology"/>
<evidence type="ECO:0000256" key="1">
    <source>
        <dbReference type="ARBA" id="ARBA00004141"/>
    </source>
</evidence>
<keyword evidence="8 12" id="KW-0472">Membrane</keyword>
<evidence type="ECO:0000256" key="12">
    <source>
        <dbReference type="SAM" id="Phobius"/>
    </source>
</evidence>
<dbReference type="PRINTS" id="PR01078">
    <property type="entry name" value="AMINACHANNEL"/>
</dbReference>
<evidence type="ECO:0000256" key="6">
    <source>
        <dbReference type="ARBA" id="ARBA00023053"/>
    </source>
</evidence>
<comment type="similarity">
    <text evidence="11">Belongs to the amiloride-sensitive sodium channel (TC 1.A.6) family.</text>
</comment>
<keyword evidence="2 11" id="KW-0813">Transport</keyword>
<evidence type="ECO:0000313" key="13">
    <source>
        <dbReference type="EMBL" id="CAF1209786.1"/>
    </source>
</evidence>
<keyword evidence="15" id="KW-1185">Reference proteome</keyword>
<accession>A0A815JB37</accession>
<feature type="transmembrane region" description="Helical" evidence="12">
    <location>
        <begin position="44"/>
        <end position="69"/>
    </location>
</feature>
<evidence type="ECO:0000256" key="8">
    <source>
        <dbReference type="ARBA" id="ARBA00023136"/>
    </source>
</evidence>
<dbReference type="PANTHER" id="PTHR11690">
    <property type="entry name" value="AMILORIDE-SENSITIVE SODIUM CHANNEL-RELATED"/>
    <property type="match status" value="1"/>
</dbReference>
<evidence type="ECO:0000256" key="9">
    <source>
        <dbReference type="ARBA" id="ARBA00023201"/>
    </source>
</evidence>
<evidence type="ECO:0000313" key="16">
    <source>
        <dbReference type="Proteomes" id="UP000663852"/>
    </source>
</evidence>
<dbReference type="Proteomes" id="UP000663828">
    <property type="component" value="Unassembled WGS sequence"/>
</dbReference>
<dbReference type="Proteomes" id="UP000663852">
    <property type="component" value="Unassembled WGS sequence"/>
</dbReference>
<evidence type="ECO:0000313" key="15">
    <source>
        <dbReference type="Proteomes" id="UP000663828"/>
    </source>
</evidence>
<evidence type="ECO:0000256" key="7">
    <source>
        <dbReference type="ARBA" id="ARBA00023065"/>
    </source>
</evidence>
<evidence type="ECO:0000256" key="4">
    <source>
        <dbReference type="ARBA" id="ARBA00022692"/>
    </source>
</evidence>
<dbReference type="PANTHER" id="PTHR11690:SF248">
    <property type="entry name" value="PICKPOCKET 17, ISOFORM A"/>
    <property type="match status" value="1"/>
</dbReference>
<dbReference type="Pfam" id="PF00858">
    <property type="entry name" value="ASC"/>
    <property type="match status" value="1"/>
</dbReference>
<gene>
    <name evidence="14" type="ORF">EDS130_LOCUS34695</name>
    <name evidence="13" type="ORF">XAT740_LOCUS24128</name>
</gene>
<dbReference type="Gene3D" id="2.60.470.10">
    <property type="entry name" value="Acid-sensing ion channels like domains"/>
    <property type="match status" value="1"/>
</dbReference>
<dbReference type="EMBL" id="CAJNOR010001852">
    <property type="protein sequence ID" value="CAF1209786.1"/>
    <property type="molecule type" value="Genomic_DNA"/>
</dbReference>
<reference evidence="14" key="1">
    <citation type="submission" date="2021-02" db="EMBL/GenBank/DDBJ databases">
        <authorList>
            <person name="Nowell W R."/>
        </authorList>
    </citation>
    <scope>NUCLEOTIDE SEQUENCE</scope>
</reference>
<evidence type="ECO:0000256" key="10">
    <source>
        <dbReference type="ARBA" id="ARBA00023303"/>
    </source>
</evidence>
<name>A0A815JB37_ADIRI</name>
<keyword evidence="6" id="KW-0915">Sodium</keyword>
<keyword evidence="4 11" id="KW-0812">Transmembrane</keyword>
<dbReference type="AlphaFoldDB" id="A0A815JB37"/>
<keyword evidence="5 12" id="KW-1133">Transmembrane helix</keyword>
<protein>
    <submittedName>
        <fullName evidence="14">Uncharacterized protein</fullName>
    </submittedName>
</protein>
<evidence type="ECO:0000256" key="11">
    <source>
        <dbReference type="RuleBase" id="RU000679"/>
    </source>
</evidence>